<dbReference type="InterPro" id="IPR008278">
    <property type="entry name" value="4-PPantetheinyl_Trfase_dom"/>
</dbReference>
<gene>
    <name evidence="4" type="ORF">PCC79_08210</name>
</gene>
<protein>
    <submittedName>
        <fullName evidence="4">4'-phosphopantetheinyl transferase superfamily protein</fullName>
    </submittedName>
</protein>
<dbReference type="Proteomes" id="UP001434337">
    <property type="component" value="Chromosome"/>
</dbReference>
<dbReference type="Pfam" id="PF01648">
    <property type="entry name" value="ACPS"/>
    <property type="match status" value="1"/>
</dbReference>
<dbReference type="PANTHER" id="PTHR38096:SF1">
    <property type="entry name" value="ENTEROBACTIN SYNTHASE COMPONENT D"/>
    <property type="match status" value="1"/>
</dbReference>
<dbReference type="SUPFAM" id="SSF56214">
    <property type="entry name" value="4'-phosphopantetheinyl transferase"/>
    <property type="match status" value="1"/>
</dbReference>
<dbReference type="GO" id="GO:0016740">
    <property type="term" value="F:transferase activity"/>
    <property type="evidence" value="ECO:0007669"/>
    <property type="project" value="UniProtKB-KW"/>
</dbReference>
<dbReference type="InterPro" id="IPR041354">
    <property type="entry name" value="4PPT_N"/>
</dbReference>
<name>A0ABZ3CBH4_9ACTN</name>
<dbReference type="PRINTS" id="PR01399">
    <property type="entry name" value="ENTSNTHTASED"/>
</dbReference>
<feature type="domain" description="4'-phosphopantetheinyl transferase N-terminal" evidence="3">
    <location>
        <begin position="27"/>
        <end position="93"/>
    </location>
</feature>
<keyword evidence="1 4" id="KW-0808">Transferase</keyword>
<dbReference type="InterPro" id="IPR003542">
    <property type="entry name" value="Enbac_synth_compD-like"/>
</dbReference>
<dbReference type="PANTHER" id="PTHR38096">
    <property type="entry name" value="ENTEROBACTIN SYNTHASE COMPONENT D"/>
    <property type="match status" value="1"/>
</dbReference>
<evidence type="ECO:0000259" key="3">
    <source>
        <dbReference type="Pfam" id="PF17837"/>
    </source>
</evidence>
<dbReference type="Pfam" id="PF17837">
    <property type="entry name" value="4PPT_N"/>
    <property type="match status" value="1"/>
</dbReference>
<evidence type="ECO:0000313" key="5">
    <source>
        <dbReference type="Proteomes" id="UP001434337"/>
    </source>
</evidence>
<proteinExistence type="predicted"/>
<evidence type="ECO:0000256" key="1">
    <source>
        <dbReference type="ARBA" id="ARBA00022679"/>
    </source>
</evidence>
<evidence type="ECO:0000259" key="2">
    <source>
        <dbReference type="Pfam" id="PF01648"/>
    </source>
</evidence>
<organism evidence="4 5">
    <name type="scientific">Propioniciclava soli</name>
    <dbReference type="NCBI Taxonomy" id="2775081"/>
    <lineage>
        <taxon>Bacteria</taxon>
        <taxon>Bacillati</taxon>
        <taxon>Actinomycetota</taxon>
        <taxon>Actinomycetes</taxon>
        <taxon>Propionibacteriales</taxon>
        <taxon>Propionibacteriaceae</taxon>
        <taxon>Propioniciclava</taxon>
    </lineage>
</organism>
<reference evidence="4 5" key="1">
    <citation type="journal article" date="2023" name="Environ Microbiome">
        <title>A coral-associated actinobacterium mitigates coral bleaching under heat stress.</title>
        <authorList>
            <person name="Li J."/>
            <person name="Zou Y."/>
            <person name="Li Q."/>
            <person name="Zhang J."/>
            <person name="Bourne D.G."/>
            <person name="Lyu Y."/>
            <person name="Liu C."/>
            <person name="Zhang S."/>
        </authorList>
    </citation>
    <scope>NUCLEOTIDE SEQUENCE [LARGE SCALE GENOMIC DNA]</scope>
    <source>
        <strain evidence="4 5">SCSIO 13291</strain>
    </source>
</reference>
<accession>A0ABZ3CBH4</accession>
<dbReference type="RefSeq" id="WP_342373530.1">
    <property type="nucleotide sequence ID" value="NZ_CP115965.1"/>
</dbReference>
<evidence type="ECO:0000313" key="4">
    <source>
        <dbReference type="EMBL" id="WZX00150.1"/>
    </source>
</evidence>
<sequence>MLDDLLPAGFHASQTRGDVAGVVLFDEERAAVEGAVAGRRAEFATGRHCARQALRRLGASPVPLPVGEDRAPVWPDRVLGSLTHCTGFRAAAVGWAGGEVLGIGIDAEPDRPLPAEVIEHVLRTDERLGTGAHDRLVFSAKEAVFKAWWPLERRWLDFHEARVTVEQGGVFAVDVLADRTVACRYEGRWGAAGGVLFTLVTAVRA</sequence>
<feature type="domain" description="4'-phosphopantetheinyl transferase" evidence="2">
    <location>
        <begin position="102"/>
        <end position="183"/>
    </location>
</feature>
<keyword evidence="5" id="KW-1185">Reference proteome</keyword>
<dbReference type="EMBL" id="CP115965">
    <property type="protein sequence ID" value="WZX00150.1"/>
    <property type="molecule type" value="Genomic_DNA"/>
</dbReference>
<dbReference type="InterPro" id="IPR037143">
    <property type="entry name" value="4-PPantetheinyl_Trfase_dom_sf"/>
</dbReference>